<dbReference type="GO" id="GO:0016491">
    <property type="term" value="F:oxidoreductase activity"/>
    <property type="evidence" value="ECO:0007669"/>
    <property type="project" value="UniProtKB-KW"/>
</dbReference>
<feature type="transmembrane region" description="Helical" evidence="3">
    <location>
        <begin position="22"/>
        <end position="49"/>
    </location>
</feature>
<accession>A0A6U6IE05</accession>
<dbReference type="SUPFAM" id="SSF51735">
    <property type="entry name" value="NAD(P)-binding Rossmann-fold domains"/>
    <property type="match status" value="1"/>
</dbReference>
<dbReference type="GO" id="GO:0005783">
    <property type="term" value="C:endoplasmic reticulum"/>
    <property type="evidence" value="ECO:0007669"/>
    <property type="project" value="UniProtKB-SubCell"/>
</dbReference>
<dbReference type="EMBL" id="HBKQ01046841">
    <property type="protein sequence ID" value="CAE2271586.1"/>
    <property type="molecule type" value="Transcribed_RNA"/>
</dbReference>
<dbReference type="PANTHER" id="PTHR43899">
    <property type="entry name" value="RH59310P"/>
    <property type="match status" value="1"/>
</dbReference>
<comment type="subcellular location">
    <subcellularLocation>
        <location evidence="1">Endoplasmic reticulum</location>
    </subcellularLocation>
</comment>
<evidence type="ECO:0000256" key="1">
    <source>
        <dbReference type="ARBA" id="ARBA00004240"/>
    </source>
</evidence>
<evidence type="ECO:0000256" key="3">
    <source>
        <dbReference type="SAM" id="Phobius"/>
    </source>
</evidence>
<sequence length="330" mass="36063">MSEADAGNQVCLSPDAVPSTYLFYGICVLAIPTIFWLVAYLIPQLFVCIRPVPDLKKKYGATWALVTGGGSGIGKALCFKLASQGLNVVVVSLDDDVLKGTMKELKETYPDLTFRSVGCNFSPGVDYMKQIKDATKDIEIPIVFNNAGFIVTGFLDQAPIGKLLANIECNATAAVNITHHFVQIMVTKKLRGCIVFTSSVAGFIPTPFAAMYASTKAFLSQFACSLHIEVQNLGIDVCAIHPSPVASNFYDKVDHKIELMEAAQKSAVPPQQLPNDIFRSIGVCALRDLGGMAWSTRMGTFFLPYNFFTEMFTVAAPYLPDYKKHNKSRV</sequence>
<proteinExistence type="predicted"/>
<keyword evidence="3" id="KW-1133">Transmembrane helix</keyword>
<organism evidence="5">
    <name type="scientific">Odontella aurita</name>
    <dbReference type="NCBI Taxonomy" id="265563"/>
    <lineage>
        <taxon>Eukaryota</taxon>
        <taxon>Sar</taxon>
        <taxon>Stramenopiles</taxon>
        <taxon>Ochrophyta</taxon>
        <taxon>Bacillariophyta</taxon>
        <taxon>Mediophyceae</taxon>
        <taxon>Biddulphiophycidae</taxon>
        <taxon>Eupodiscales</taxon>
        <taxon>Odontellaceae</taxon>
        <taxon>Odontella</taxon>
    </lineage>
</organism>
<keyword evidence="3" id="KW-0472">Membrane</keyword>
<dbReference type="InterPro" id="IPR036291">
    <property type="entry name" value="NAD(P)-bd_dom_sf"/>
</dbReference>
<dbReference type="InterPro" id="IPR051019">
    <property type="entry name" value="VLCFA-Steroid_DH"/>
</dbReference>
<dbReference type="Pfam" id="PF00106">
    <property type="entry name" value="adh_short"/>
    <property type="match status" value="1"/>
</dbReference>
<gene>
    <name evidence="4" type="ORF">OAUR00152_LOCUS32332</name>
    <name evidence="5" type="ORF">OAUR00152_LOCUS32333</name>
</gene>
<dbReference type="AlphaFoldDB" id="A0A6U6IE05"/>
<evidence type="ECO:0000256" key="2">
    <source>
        <dbReference type="ARBA" id="ARBA00023002"/>
    </source>
</evidence>
<feature type="transmembrane region" description="Helical" evidence="3">
    <location>
        <begin position="193"/>
        <end position="213"/>
    </location>
</feature>
<dbReference type="EMBL" id="HBKQ01046842">
    <property type="protein sequence ID" value="CAE2271588.1"/>
    <property type="molecule type" value="Transcribed_RNA"/>
</dbReference>
<protein>
    <submittedName>
        <fullName evidence="5">Uncharacterized protein</fullName>
    </submittedName>
</protein>
<reference evidence="5" key="1">
    <citation type="submission" date="2021-01" db="EMBL/GenBank/DDBJ databases">
        <authorList>
            <person name="Corre E."/>
            <person name="Pelletier E."/>
            <person name="Niang G."/>
            <person name="Scheremetjew M."/>
            <person name="Finn R."/>
            <person name="Kale V."/>
            <person name="Holt S."/>
            <person name="Cochrane G."/>
            <person name="Meng A."/>
            <person name="Brown T."/>
            <person name="Cohen L."/>
        </authorList>
    </citation>
    <scope>NUCLEOTIDE SEQUENCE</scope>
    <source>
        <strain evidence="5">Isolate 1302-5</strain>
    </source>
</reference>
<dbReference type="PROSITE" id="PS00061">
    <property type="entry name" value="ADH_SHORT"/>
    <property type="match status" value="1"/>
</dbReference>
<keyword evidence="3" id="KW-0812">Transmembrane</keyword>
<dbReference type="PANTHER" id="PTHR43899:SF4">
    <property type="entry name" value="17 BETA-HYDROXYSTEROID DEHYDROGENASE TYPE 3"/>
    <property type="match status" value="1"/>
</dbReference>
<keyword evidence="2" id="KW-0560">Oxidoreductase</keyword>
<evidence type="ECO:0000313" key="4">
    <source>
        <dbReference type="EMBL" id="CAE2271586.1"/>
    </source>
</evidence>
<dbReference type="InterPro" id="IPR002347">
    <property type="entry name" value="SDR_fam"/>
</dbReference>
<dbReference type="PRINTS" id="PR00081">
    <property type="entry name" value="GDHRDH"/>
</dbReference>
<dbReference type="Gene3D" id="3.40.50.720">
    <property type="entry name" value="NAD(P)-binding Rossmann-like Domain"/>
    <property type="match status" value="1"/>
</dbReference>
<name>A0A6U6IE05_9STRA</name>
<feature type="transmembrane region" description="Helical" evidence="3">
    <location>
        <begin position="301"/>
        <end position="319"/>
    </location>
</feature>
<dbReference type="InterPro" id="IPR020904">
    <property type="entry name" value="Sc_DH/Rdtase_CS"/>
</dbReference>
<evidence type="ECO:0000313" key="5">
    <source>
        <dbReference type="EMBL" id="CAE2271588.1"/>
    </source>
</evidence>